<evidence type="ECO:0000313" key="5">
    <source>
        <dbReference type="Proteomes" id="UP000005824"/>
    </source>
</evidence>
<dbReference type="InterPro" id="IPR022479">
    <property type="entry name" value="PqqD_bac"/>
</dbReference>
<dbReference type="AlphaFoldDB" id="B4CZR0"/>
<comment type="pathway">
    <text evidence="1">Cofactor biosynthesis; pyrroloquinoline quinone biosynthesis.</text>
</comment>
<dbReference type="EMBL" id="ABVL01000005">
    <property type="protein sequence ID" value="EDY20224.1"/>
    <property type="molecule type" value="Genomic_DNA"/>
</dbReference>
<reference evidence="4 5" key="1">
    <citation type="journal article" date="2011" name="J. Bacteriol.">
        <title>Genome sequence of Chthoniobacter flavus Ellin428, an aerobic heterotrophic soil bacterium.</title>
        <authorList>
            <person name="Kant R."/>
            <person name="van Passel M.W."/>
            <person name="Palva A."/>
            <person name="Lucas S."/>
            <person name="Lapidus A."/>
            <person name="Glavina Del Rio T."/>
            <person name="Dalin E."/>
            <person name="Tice H."/>
            <person name="Bruce D."/>
            <person name="Goodwin L."/>
            <person name="Pitluck S."/>
            <person name="Larimer F.W."/>
            <person name="Land M.L."/>
            <person name="Hauser L."/>
            <person name="Sangwan P."/>
            <person name="de Vos W.M."/>
            <person name="Janssen P.H."/>
            <person name="Smidt H."/>
        </authorList>
    </citation>
    <scope>NUCLEOTIDE SEQUENCE [LARGE SCALE GENOMIC DNA]</scope>
    <source>
        <strain evidence="4 5">Ellin428</strain>
    </source>
</reference>
<accession>B4CZR0</accession>
<dbReference type="GO" id="GO:0048038">
    <property type="term" value="F:quinone binding"/>
    <property type="evidence" value="ECO:0007669"/>
    <property type="project" value="InterPro"/>
</dbReference>
<gene>
    <name evidence="4" type="ORF">CfE428DRAFT_2148</name>
</gene>
<name>B4CZR0_9BACT</name>
<dbReference type="STRING" id="497964.CfE428DRAFT_2148"/>
<protein>
    <submittedName>
        <fullName evidence="4">Coenzyme PQQ synthesis D</fullName>
    </submittedName>
</protein>
<keyword evidence="5" id="KW-1185">Reference proteome</keyword>
<dbReference type="Proteomes" id="UP000005824">
    <property type="component" value="Unassembled WGS sequence"/>
</dbReference>
<keyword evidence="3" id="KW-0884">PQQ biosynthesis</keyword>
<sequence length="93" mass="10079">MSSISPQSRPALAPGARIQTDRVAGQPVLLSPEGIQELNFSAHAIIARCDGKQTVEEITVALAEEYEAPLDELREDVITCLAELHEKKLIVVS</sequence>
<dbReference type="Pfam" id="PF05402">
    <property type="entry name" value="PqqD"/>
    <property type="match status" value="1"/>
</dbReference>
<evidence type="ECO:0000256" key="2">
    <source>
        <dbReference type="ARBA" id="ARBA00011741"/>
    </source>
</evidence>
<evidence type="ECO:0000256" key="1">
    <source>
        <dbReference type="ARBA" id="ARBA00004886"/>
    </source>
</evidence>
<proteinExistence type="predicted"/>
<dbReference type="InterPro" id="IPR008792">
    <property type="entry name" value="PQQD"/>
</dbReference>
<dbReference type="UniPathway" id="UPA00539"/>
<comment type="subunit">
    <text evidence="2">Monomer. Interacts with PqqE.</text>
</comment>
<dbReference type="RefSeq" id="WP_006979473.1">
    <property type="nucleotide sequence ID" value="NZ_ABVL01000005.1"/>
</dbReference>
<dbReference type="eggNOG" id="ENOG5032Z81">
    <property type="taxonomic scope" value="Bacteria"/>
</dbReference>
<comment type="caution">
    <text evidence="4">The sequence shown here is derived from an EMBL/GenBank/DDBJ whole genome shotgun (WGS) entry which is preliminary data.</text>
</comment>
<dbReference type="Gene3D" id="1.10.10.1150">
    <property type="entry name" value="Coenzyme PQQ synthesis protein D (PqqD)"/>
    <property type="match status" value="1"/>
</dbReference>
<evidence type="ECO:0000256" key="3">
    <source>
        <dbReference type="ARBA" id="ARBA00022905"/>
    </source>
</evidence>
<dbReference type="InParanoid" id="B4CZR0"/>
<evidence type="ECO:0000313" key="4">
    <source>
        <dbReference type="EMBL" id="EDY20224.1"/>
    </source>
</evidence>
<dbReference type="GO" id="GO:0018189">
    <property type="term" value="P:pyrroloquinoline quinone biosynthetic process"/>
    <property type="evidence" value="ECO:0007669"/>
    <property type="project" value="UniProtKB-UniPathway"/>
</dbReference>
<dbReference type="InterPro" id="IPR041881">
    <property type="entry name" value="PqqD_sf"/>
</dbReference>
<dbReference type="NCBIfam" id="TIGR03859">
    <property type="entry name" value="PQQ_PqqD"/>
    <property type="match status" value="1"/>
</dbReference>
<organism evidence="4 5">
    <name type="scientific">Chthoniobacter flavus Ellin428</name>
    <dbReference type="NCBI Taxonomy" id="497964"/>
    <lineage>
        <taxon>Bacteria</taxon>
        <taxon>Pseudomonadati</taxon>
        <taxon>Verrucomicrobiota</taxon>
        <taxon>Spartobacteria</taxon>
        <taxon>Chthoniobacterales</taxon>
        <taxon>Chthoniobacteraceae</taxon>
        <taxon>Chthoniobacter</taxon>
    </lineage>
</organism>